<evidence type="ECO:0000256" key="7">
    <source>
        <dbReference type="ARBA" id="ARBA00047899"/>
    </source>
</evidence>
<evidence type="ECO:0000259" key="10">
    <source>
        <dbReference type="SMART" id="SM01331"/>
    </source>
</evidence>
<keyword evidence="12" id="KW-1185">Reference proteome</keyword>
<feature type="region of interest" description="Disordered" evidence="9">
    <location>
        <begin position="180"/>
        <end position="261"/>
    </location>
</feature>
<keyword evidence="4" id="KW-0547">Nucleotide-binding</keyword>
<organism evidence="11 12">
    <name type="scientific">Lactarius akahatsu</name>
    <dbReference type="NCBI Taxonomy" id="416441"/>
    <lineage>
        <taxon>Eukaryota</taxon>
        <taxon>Fungi</taxon>
        <taxon>Dikarya</taxon>
        <taxon>Basidiomycota</taxon>
        <taxon>Agaricomycotina</taxon>
        <taxon>Agaricomycetes</taxon>
        <taxon>Russulales</taxon>
        <taxon>Russulaceae</taxon>
        <taxon>Lactarius</taxon>
    </lineage>
</organism>
<comment type="caution">
    <text evidence="11">The sequence shown here is derived from an EMBL/GenBank/DDBJ whole genome shotgun (WGS) entry which is preliminary data.</text>
</comment>
<feature type="compositionally biased region" description="Low complexity" evidence="9">
    <location>
        <begin position="223"/>
        <end position="244"/>
    </location>
</feature>
<dbReference type="EC" id="2.7.11.1" evidence="1"/>
<evidence type="ECO:0000313" key="11">
    <source>
        <dbReference type="EMBL" id="KAH8988519.1"/>
    </source>
</evidence>
<evidence type="ECO:0000256" key="3">
    <source>
        <dbReference type="ARBA" id="ARBA00022679"/>
    </source>
</evidence>
<feature type="compositionally biased region" description="Basic and acidic residues" evidence="9">
    <location>
        <begin position="68"/>
        <end position="78"/>
    </location>
</feature>
<sequence>MLGARTKQVFSYGRRNRRIVNDSHDPFDDVEDAKQSGSHHIREPMGKGHALTSTFSPHVSSSNRPIKRRADSKAEPAIKRRFVSGSGRQPLTPHSVNVSRKSALGGPSKKPSLPGSHGASKALLPQSPVISVDILVLDENGRRLSLEKRSKSTVRANRKNTLLRESPAYRQAAATSVILVSDSDDDDSDSAPSPQLARRAKRWPKVMVSSDEEDVAEPPIHRTSSPTSADPDPSPKSTSAASDTLKCPTPRHLKPTSPPKPQFWVEIVSPRLPLSQSRPQPLTPYHYLPEPSCVKHRQLTPIRRKGSTFSKILPSPSTPTDGDISFDLDGLTISSISYESPAPTNQPAHLLSLLDECGQSAPAEFSAFIEAFPVHSVVQSTCSGPVAFRKIGEASYSEVFGIGDVVLKIIPIRDEECLVRDDVDTPAPSDAKDILKEIVVTRALGEMCNGFVSLLKTYVVRGKYPSLLLDLWDDYNQTKGSESVRPDMLAVSQVYAIIVLPNGGPDLEAYTFSQPTKIGWRQACSLFWQVVRALATAENLVSFEHRDLHWGQILVKDVPSKVFDRGVRLPMDHPAYGVQATVIDLGLARMDACADYGSTEICWTPFDEEIFEGEGDYQFDIYRLMRKHNGGRWADFRPLTNVMWLHYLLFKLLKSKNLRPPRKSAAATLNPGFTERQCYESLLKMEGLLAQSVREVQTHRQVTKKGRRKVVSPPKDITVSTSGPQCAGDVLKFGETMGWV</sequence>
<dbReference type="InterPro" id="IPR011009">
    <property type="entry name" value="Kinase-like_dom_sf"/>
</dbReference>
<feature type="compositionally biased region" description="Polar residues" evidence="9">
    <location>
        <begin position="51"/>
        <end position="64"/>
    </location>
</feature>
<feature type="region of interest" description="Disordered" evidence="9">
    <location>
        <begin position="21"/>
        <end position="124"/>
    </location>
</feature>
<keyword evidence="6" id="KW-0067">ATP-binding</keyword>
<comment type="catalytic activity">
    <reaction evidence="8">
        <text>L-seryl-[protein] + ATP = O-phospho-L-seryl-[protein] + ADP + H(+)</text>
        <dbReference type="Rhea" id="RHEA:17989"/>
        <dbReference type="Rhea" id="RHEA-COMP:9863"/>
        <dbReference type="Rhea" id="RHEA-COMP:11604"/>
        <dbReference type="ChEBI" id="CHEBI:15378"/>
        <dbReference type="ChEBI" id="CHEBI:29999"/>
        <dbReference type="ChEBI" id="CHEBI:30616"/>
        <dbReference type="ChEBI" id="CHEBI:83421"/>
        <dbReference type="ChEBI" id="CHEBI:456216"/>
        <dbReference type="EC" id="2.7.11.1"/>
    </reaction>
</comment>
<dbReference type="InterPro" id="IPR024604">
    <property type="entry name" value="GSG2_C"/>
</dbReference>
<dbReference type="Gene3D" id="1.10.510.10">
    <property type="entry name" value="Transferase(Phosphotransferase) domain 1"/>
    <property type="match status" value="1"/>
</dbReference>
<dbReference type="PANTHER" id="PTHR24419:SF18">
    <property type="entry name" value="SERINE_THREONINE-PROTEIN KINASE HASPIN"/>
    <property type="match status" value="1"/>
</dbReference>
<keyword evidence="2" id="KW-0723">Serine/threonine-protein kinase</keyword>
<dbReference type="SUPFAM" id="SSF56112">
    <property type="entry name" value="Protein kinase-like (PK-like)"/>
    <property type="match status" value="1"/>
</dbReference>
<keyword evidence="5" id="KW-0418">Kinase</keyword>
<reference evidence="11" key="1">
    <citation type="submission" date="2022-01" db="EMBL/GenBank/DDBJ databases">
        <title>Comparative genomics reveals a dynamic genome evolution in the ectomycorrhizal milk-cap (Lactarius) mushrooms.</title>
        <authorList>
            <consortium name="DOE Joint Genome Institute"/>
            <person name="Lebreton A."/>
            <person name="Tang N."/>
            <person name="Kuo A."/>
            <person name="LaButti K."/>
            <person name="Drula E."/>
            <person name="Barry K."/>
            <person name="Clum A."/>
            <person name="Lipzen A."/>
            <person name="Mousain D."/>
            <person name="Ng V."/>
            <person name="Wang R."/>
            <person name="Wang X."/>
            <person name="Dai Y."/>
            <person name="Henrissat B."/>
            <person name="Grigoriev I.V."/>
            <person name="Guerin-Laguette A."/>
            <person name="Yu F."/>
            <person name="Martin F.M."/>
        </authorList>
    </citation>
    <scope>NUCLEOTIDE SEQUENCE</scope>
    <source>
        <strain evidence="11">QP</strain>
    </source>
</reference>
<feature type="domain" description="Serine/threonine-protein kinase haspin C-terminal" evidence="10">
    <location>
        <begin position="608"/>
        <end position="683"/>
    </location>
</feature>
<protein>
    <recommendedName>
        <fullName evidence="1">non-specific serine/threonine protein kinase</fullName>
        <ecNumber evidence="1">2.7.11.1</ecNumber>
    </recommendedName>
</protein>
<dbReference type="Pfam" id="PF12330">
    <property type="entry name" value="Haspin_kinase"/>
    <property type="match status" value="1"/>
</dbReference>
<evidence type="ECO:0000256" key="8">
    <source>
        <dbReference type="ARBA" id="ARBA00048679"/>
    </source>
</evidence>
<dbReference type="GO" id="GO:0005524">
    <property type="term" value="F:ATP binding"/>
    <property type="evidence" value="ECO:0007669"/>
    <property type="project" value="UniProtKB-KW"/>
</dbReference>
<keyword evidence="3" id="KW-0808">Transferase</keyword>
<dbReference type="AlphaFoldDB" id="A0AAD4LGF3"/>
<dbReference type="Gene3D" id="3.30.200.20">
    <property type="entry name" value="Phosphorylase Kinase, domain 1"/>
    <property type="match status" value="1"/>
</dbReference>
<dbReference type="SMART" id="SM01331">
    <property type="entry name" value="DUF3635"/>
    <property type="match status" value="1"/>
</dbReference>
<evidence type="ECO:0000256" key="9">
    <source>
        <dbReference type="SAM" id="MobiDB-lite"/>
    </source>
</evidence>
<evidence type="ECO:0000256" key="6">
    <source>
        <dbReference type="ARBA" id="ARBA00022840"/>
    </source>
</evidence>
<dbReference type="GO" id="GO:0005634">
    <property type="term" value="C:nucleus"/>
    <property type="evidence" value="ECO:0007669"/>
    <property type="project" value="TreeGrafter"/>
</dbReference>
<dbReference type="GO" id="GO:0000278">
    <property type="term" value="P:mitotic cell cycle"/>
    <property type="evidence" value="ECO:0007669"/>
    <property type="project" value="TreeGrafter"/>
</dbReference>
<evidence type="ECO:0000256" key="5">
    <source>
        <dbReference type="ARBA" id="ARBA00022777"/>
    </source>
</evidence>
<evidence type="ECO:0000256" key="1">
    <source>
        <dbReference type="ARBA" id="ARBA00012513"/>
    </source>
</evidence>
<gene>
    <name evidence="11" type="ORF">EDB92DRAFT_1800473</name>
</gene>
<dbReference type="GO" id="GO:0072354">
    <property type="term" value="F:histone H3T3 kinase activity"/>
    <property type="evidence" value="ECO:0007669"/>
    <property type="project" value="TreeGrafter"/>
</dbReference>
<dbReference type="PANTHER" id="PTHR24419">
    <property type="entry name" value="INTERLEUKIN-1 RECEPTOR-ASSOCIATED KINASE"/>
    <property type="match status" value="1"/>
</dbReference>
<name>A0AAD4LGF3_9AGAM</name>
<accession>A0AAD4LGF3</accession>
<feature type="compositionally biased region" description="Polar residues" evidence="9">
    <location>
        <begin position="86"/>
        <end position="100"/>
    </location>
</feature>
<comment type="catalytic activity">
    <reaction evidence="7">
        <text>L-threonyl-[protein] + ATP = O-phospho-L-threonyl-[protein] + ADP + H(+)</text>
        <dbReference type="Rhea" id="RHEA:46608"/>
        <dbReference type="Rhea" id="RHEA-COMP:11060"/>
        <dbReference type="Rhea" id="RHEA-COMP:11605"/>
        <dbReference type="ChEBI" id="CHEBI:15378"/>
        <dbReference type="ChEBI" id="CHEBI:30013"/>
        <dbReference type="ChEBI" id="CHEBI:30616"/>
        <dbReference type="ChEBI" id="CHEBI:61977"/>
        <dbReference type="ChEBI" id="CHEBI:456216"/>
        <dbReference type="EC" id="2.7.11.1"/>
    </reaction>
</comment>
<dbReference type="EMBL" id="JAKELL010000041">
    <property type="protein sequence ID" value="KAH8988519.1"/>
    <property type="molecule type" value="Genomic_DNA"/>
</dbReference>
<proteinExistence type="predicted"/>
<evidence type="ECO:0000256" key="4">
    <source>
        <dbReference type="ARBA" id="ARBA00022741"/>
    </source>
</evidence>
<dbReference type="Proteomes" id="UP001201163">
    <property type="component" value="Unassembled WGS sequence"/>
</dbReference>
<dbReference type="GO" id="GO:0005737">
    <property type="term" value="C:cytoplasm"/>
    <property type="evidence" value="ECO:0007669"/>
    <property type="project" value="TreeGrafter"/>
</dbReference>
<dbReference type="GO" id="GO:0035556">
    <property type="term" value="P:intracellular signal transduction"/>
    <property type="evidence" value="ECO:0007669"/>
    <property type="project" value="TreeGrafter"/>
</dbReference>
<evidence type="ECO:0000256" key="2">
    <source>
        <dbReference type="ARBA" id="ARBA00022527"/>
    </source>
</evidence>
<evidence type="ECO:0000313" key="12">
    <source>
        <dbReference type="Proteomes" id="UP001201163"/>
    </source>
</evidence>